<evidence type="ECO:0000259" key="6">
    <source>
        <dbReference type="Pfam" id="PF04991"/>
    </source>
</evidence>
<reference evidence="7 8" key="1">
    <citation type="submission" date="2017-04" db="EMBL/GenBank/DDBJ databases">
        <title>Genome sequencing of [Candida] sorbophila.</title>
        <authorList>
            <person name="Ahn J.O."/>
        </authorList>
    </citation>
    <scope>NUCLEOTIDE SEQUENCE [LARGE SCALE GENOMIC DNA]</scope>
    <source>
        <strain evidence="7 8">DS02</strain>
    </source>
</reference>
<proteinExistence type="predicted"/>
<evidence type="ECO:0000313" key="8">
    <source>
        <dbReference type="Proteomes" id="UP000238350"/>
    </source>
</evidence>
<dbReference type="AlphaFoldDB" id="A0A2T0FKG1"/>
<dbReference type="RefSeq" id="XP_024665426.1">
    <property type="nucleotide sequence ID" value="XM_024809658.1"/>
</dbReference>
<dbReference type="InterPro" id="IPR009644">
    <property type="entry name" value="FKTN/MNN4/W02B3.4-1"/>
</dbReference>
<dbReference type="Pfam" id="PF04991">
    <property type="entry name" value="LicD"/>
    <property type="match status" value="1"/>
</dbReference>
<evidence type="ECO:0000256" key="2">
    <source>
        <dbReference type="ARBA" id="ARBA00022692"/>
    </source>
</evidence>
<accession>A0A2T0FKG1</accession>
<dbReference type="PANTHER" id="PTHR15407:SF28">
    <property type="entry name" value="RIBITOL-5-PHOSPHATE TRANSFERASE FKTN"/>
    <property type="match status" value="1"/>
</dbReference>
<keyword evidence="4 5" id="KW-0472">Membrane</keyword>
<dbReference type="PANTHER" id="PTHR15407">
    <property type="entry name" value="FUKUTIN-RELATED"/>
    <property type="match status" value="1"/>
</dbReference>
<dbReference type="GO" id="GO:0016020">
    <property type="term" value="C:membrane"/>
    <property type="evidence" value="ECO:0007669"/>
    <property type="project" value="UniProtKB-SubCell"/>
</dbReference>
<dbReference type="OrthoDB" id="444255at2759"/>
<evidence type="ECO:0000313" key="7">
    <source>
        <dbReference type="EMBL" id="PRT55481.1"/>
    </source>
</evidence>
<evidence type="ECO:0000256" key="1">
    <source>
        <dbReference type="ARBA" id="ARBA00004167"/>
    </source>
</evidence>
<evidence type="ECO:0000256" key="3">
    <source>
        <dbReference type="ARBA" id="ARBA00022989"/>
    </source>
</evidence>
<comment type="caution">
    <text evidence="7">The sequence shown here is derived from an EMBL/GenBank/DDBJ whole genome shotgun (WGS) entry which is preliminary data.</text>
</comment>
<name>A0A2T0FKG1_9ASCO</name>
<dbReference type="EMBL" id="NDIQ01000021">
    <property type="protein sequence ID" value="PRT55481.1"/>
    <property type="molecule type" value="Genomic_DNA"/>
</dbReference>
<dbReference type="InterPro" id="IPR007074">
    <property type="entry name" value="LicD/FKTN/FKRP_NTP_transf"/>
</dbReference>
<dbReference type="GO" id="GO:0009100">
    <property type="term" value="P:glycoprotein metabolic process"/>
    <property type="evidence" value="ECO:0007669"/>
    <property type="project" value="UniProtKB-ARBA"/>
</dbReference>
<evidence type="ECO:0000256" key="4">
    <source>
        <dbReference type="ARBA" id="ARBA00023136"/>
    </source>
</evidence>
<dbReference type="Proteomes" id="UP000238350">
    <property type="component" value="Unassembled WGS sequence"/>
</dbReference>
<feature type="transmembrane region" description="Helical" evidence="5">
    <location>
        <begin position="80"/>
        <end position="98"/>
    </location>
</feature>
<evidence type="ECO:0000256" key="5">
    <source>
        <dbReference type="SAM" id="Phobius"/>
    </source>
</evidence>
<keyword evidence="2 5" id="KW-0812">Transmembrane</keyword>
<dbReference type="STRING" id="45607.A0A2T0FKG1"/>
<sequence>MCQHNSSQHLDTQGKGQSACLVSQKPLSKVALEVSGYSARVSRTAWRILENLTSPKDRRTMAAMFSFWSSQIKDHGMRNIMLLSLIYVIIFVYIWFSVDYQNGSLPHRIAGKAPHLGNTTLGGPLVGEANTPDLALDPERWKQKPLPHYEVELKNRKVVKPEEYYDLETDKIASNGWLRRELDEGILAKFEWSQVVDLSAIKKYETGDLDEKEYPHIIVNDVDNIDMPRNKPLSVGEASMIGRLYLKHRMSAPYVVLALPDPRVSFSKEVPPSGQRTIIRHKNSNRDHRQHGSNEYRELERLGPLLLELDGTSYDSRGSIELPERLFEYDPKAVAADLLKSDDPLAKLHALSIGDAIAKVEDSPKYFNEIQLDHDSALIGAHYDWRFFRGVLTNEEQSYVKERLMRAWSQFADAEGVAYWLAHGSMIGWYWNGMTMPWDTDNDIQMPIWELDRLAREFNGTLVLQHPFDDDGKFLIDVTPWYIERTKGNGRNVIDARFIDIENGAYIDITGLAKIRGGDKPIACKADHLYAHSTLSPMRRTLYEGAPSYVNHNWNGLHDEYSSFDAVRFRDWRFDSELGLWKQKKTCHQVMAGYDSDTYLSCIVSPQLEDCDPETASFKTCDKRLLLLHEHKLQNITSSAPDTGSNTEETLKLYDEFHPAVGYL</sequence>
<comment type="subcellular location">
    <subcellularLocation>
        <location evidence="1">Membrane</location>
        <topology evidence="1">Single-pass membrane protein</topology>
    </subcellularLocation>
</comment>
<protein>
    <submittedName>
        <fullName evidence="7">Protein MNN4</fullName>
    </submittedName>
</protein>
<keyword evidence="8" id="KW-1185">Reference proteome</keyword>
<organism evidence="7 8">
    <name type="scientific">Wickerhamiella sorbophila</name>
    <dbReference type="NCBI Taxonomy" id="45607"/>
    <lineage>
        <taxon>Eukaryota</taxon>
        <taxon>Fungi</taxon>
        <taxon>Dikarya</taxon>
        <taxon>Ascomycota</taxon>
        <taxon>Saccharomycotina</taxon>
        <taxon>Dipodascomycetes</taxon>
        <taxon>Dipodascales</taxon>
        <taxon>Trichomonascaceae</taxon>
        <taxon>Wickerhamiella</taxon>
    </lineage>
</organism>
<gene>
    <name evidence="7" type="ORF">B9G98_03101</name>
</gene>
<keyword evidence="3 5" id="KW-1133">Transmembrane helix</keyword>
<dbReference type="GeneID" id="36516849"/>
<feature type="domain" description="LicD/FKTN/FKRP nucleotidyltransferase" evidence="6">
    <location>
        <begin position="414"/>
        <end position="515"/>
    </location>
</feature>